<dbReference type="AlphaFoldDB" id="A0A839QSV4"/>
<evidence type="ECO:0000313" key="2">
    <source>
        <dbReference type="EMBL" id="MBB3021909.1"/>
    </source>
</evidence>
<dbReference type="Proteomes" id="UP000568050">
    <property type="component" value="Unassembled WGS sequence"/>
</dbReference>
<accession>A0A839QSV4</accession>
<evidence type="ECO:0000256" key="1">
    <source>
        <dbReference type="SAM" id="MobiDB-lite"/>
    </source>
</evidence>
<protein>
    <submittedName>
        <fullName evidence="2">Uncharacterized protein</fullName>
    </submittedName>
</protein>
<name>A0A839QSV4_9MICO</name>
<comment type="caution">
    <text evidence="2">The sequence shown here is derived from an EMBL/GenBank/DDBJ whole genome shotgun (WGS) entry which is preliminary data.</text>
</comment>
<reference evidence="2 3" key="1">
    <citation type="submission" date="2020-08" db="EMBL/GenBank/DDBJ databases">
        <title>Sequencing the genomes of 1000 actinobacteria strains.</title>
        <authorList>
            <person name="Klenk H.-P."/>
        </authorList>
    </citation>
    <scope>NUCLEOTIDE SEQUENCE [LARGE SCALE GENOMIC DNA]</scope>
    <source>
        <strain evidence="2 3">DSM 23040</strain>
    </source>
</reference>
<feature type="compositionally biased region" description="Low complexity" evidence="1">
    <location>
        <begin position="234"/>
        <end position="243"/>
    </location>
</feature>
<dbReference type="RefSeq" id="WP_183373581.1">
    <property type="nucleotide sequence ID" value="NZ_CBCSFZ010000047.1"/>
</dbReference>
<feature type="region of interest" description="Disordered" evidence="1">
    <location>
        <begin position="163"/>
        <end position="253"/>
    </location>
</feature>
<organism evidence="2 3">
    <name type="scientific">Helcobacillus massiliensis</name>
    <dbReference type="NCBI Taxonomy" id="521392"/>
    <lineage>
        <taxon>Bacteria</taxon>
        <taxon>Bacillati</taxon>
        <taxon>Actinomycetota</taxon>
        <taxon>Actinomycetes</taxon>
        <taxon>Micrococcales</taxon>
        <taxon>Dermabacteraceae</taxon>
        <taxon>Helcobacillus</taxon>
    </lineage>
</organism>
<dbReference type="EMBL" id="JACHWP010000001">
    <property type="protein sequence ID" value="MBB3021909.1"/>
    <property type="molecule type" value="Genomic_DNA"/>
</dbReference>
<sequence>MPDHNGTWCAHGAALLIRTGGRGLLLPPGTSHSDAAGLRRALSAPDAFTNLAAAAGDEPLLAFDDDGERLHILLRGTTTIRAILVSGSQIDLTEADGHQPEPGARPPASITRDDIAAISVHLGDPQPARTLLDSGITGVTAFTHVRNLPSGSRSADADRAIQAQLDPPSTTRASGATTRADARTTPTPPESGTRSRLTARSAARRAGPDSTAAHPDAPGRTTGAPPQRPNRIVAATARASTRSAEARHGGDHR</sequence>
<gene>
    <name evidence="2" type="ORF">FHX50_000157</name>
</gene>
<keyword evidence="3" id="KW-1185">Reference proteome</keyword>
<feature type="compositionally biased region" description="Basic and acidic residues" evidence="1">
    <location>
        <begin position="244"/>
        <end position="253"/>
    </location>
</feature>
<feature type="compositionally biased region" description="Low complexity" evidence="1">
    <location>
        <begin position="194"/>
        <end position="205"/>
    </location>
</feature>
<evidence type="ECO:0000313" key="3">
    <source>
        <dbReference type="Proteomes" id="UP000568050"/>
    </source>
</evidence>
<feature type="compositionally biased region" description="Low complexity" evidence="1">
    <location>
        <begin position="167"/>
        <end position="185"/>
    </location>
</feature>
<proteinExistence type="predicted"/>